<keyword evidence="1" id="KW-0489">Methyltransferase</keyword>
<dbReference type="Pfam" id="PF13489">
    <property type="entry name" value="Methyltransf_23"/>
    <property type="match status" value="1"/>
</dbReference>
<reference evidence="1 2" key="1">
    <citation type="submission" date="2017-11" db="EMBL/GenBank/DDBJ databases">
        <title>Revised Sequence and Annotation of the Rhodobaca barguzinensis strain alga05 Genome.</title>
        <authorList>
            <person name="Kopejtka K."/>
            <person name="Tomasch J.M."/>
            <person name="Bunk B."/>
            <person name="Koblizek M."/>
        </authorList>
    </citation>
    <scope>NUCLEOTIDE SEQUENCE [LARGE SCALE GENOMIC DNA]</scope>
    <source>
        <strain evidence="2">alga05</strain>
    </source>
</reference>
<organism evidence="1 2">
    <name type="scientific">Roseinatronobacter bogoriensis subsp. barguzinensis</name>
    <dbReference type="NCBI Taxonomy" id="441209"/>
    <lineage>
        <taxon>Bacteria</taxon>
        <taxon>Pseudomonadati</taxon>
        <taxon>Pseudomonadota</taxon>
        <taxon>Alphaproteobacteria</taxon>
        <taxon>Rhodobacterales</taxon>
        <taxon>Paracoccaceae</taxon>
        <taxon>Roseinatronobacter</taxon>
    </lineage>
</organism>
<dbReference type="GO" id="GO:0032259">
    <property type="term" value="P:methylation"/>
    <property type="evidence" value="ECO:0007669"/>
    <property type="project" value="UniProtKB-KW"/>
</dbReference>
<evidence type="ECO:0000313" key="1">
    <source>
        <dbReference type="EMBL" id="ATX66672.1"/>
    </source>
</evidence>
<dbReference type="SUPFAM" id="SSF53335">
    <property type="entry name" value="S-adenosyl-L-methionine-dependent methyltransferases"/>
    <property type="match status" value="1"/>
</dbReference>
<keyword evidence="1" id="KW-0808">Transferase</keyword>
<evidence type="ECO:0000313" key="2">
    <source>
        <dbReference type="Proteomes" id="UP000228948"/>
    </source>
</evidence>
<sequence>MPPDPIACPVCLAPSARPLLEVDGRDYWACPECEARFLNPSHHPTRDAEHAQYMLHDNDEADIGYRRFLSRLAEPLLERLPPGASGLDYGCGPGPALAAMLREAGRGVALYDPLFRPEASVLAQSYDFVTCTEVAEHFHTPAAEFKRLRALVRPGGWLAIMTCFQTDDSRFANWHYRHDITHVVFYRDTTFRHLAENWGWRCEVPVKDVVLMQRPGHAP</sequence>
<dbReference type="OrthoDB" id="9791944at2"/>
<dbReference type="Proteomes" id="UP000228948">
    <property type="component" value="Chromosome"/>
</dbReference>
<dbReference type="STRING" id="441209.GCA_001870665_02441"/>
<gene>
    <name evidence="1" type="ORF">BG454_13295</name>
</gene>
<dbReference type="RefSeq" id="WP_071481159.1">
    <property type="nucleotide sequence ID" value="NZ_SODJ01000002.1"/>
</dbReference>
<dbReference type="InterPro" id="IPR029063">
    <property type="entry name" value="SAM-dependent_MTases_sf"/>
</dbReference>
<name>A0A2K8KB55_9RHOB</name>
<dbReference type="GO" id="GO:0008168">
    <property type="term" value="F:methyltransferase activity"/>
    <property type="evidence" value="ECO:0007669"/>
    <property type="project" value="UniProtKB-KW"/>
</dbReference>
<accession>A0A2K8KB55</accession>
<dbReference type="Gene3D" id="3.40.50.150">
    <property type="entry name" value="Vaccinia Virus protein VP39"/>
    <property type="match status" value="2"/>
</dbReference>
<dbReference type="AlphaFoldDB" id="A0A2K8KB55"/>
<dbReference type="EMBL" id="CP024899">
    <property type="protein sequence ID" value="ATX66672.1"/>
    <property type="molecule type" value="Genomic_DNA"/>
</dbReference>
<keyword evidence="2" id="KW-1185">Reference proteome</keyword>
<proteinExistence type="predicted"/>
<protein>
    <submittedName>
        <fullName evidence="1">Class I SAM-dependent methyltransferase</fullName>
    </submittedName>
</protein>
<dbReference type="KEGG" id="rbg:BG454_13295"/>